<dbReference type="AlphaFoldDB" id="A0A6J4VEN9"/>
<feature type="compositionally biased region" description="Basic residues" evidence="1">
    <location>
        <begin position="25"/>
        <end position="37"/>
    </location>
</feature>
<feature type="region of interest" description="Disordered" evidence="1">
    <location>
        <begin position="1"/>
        <end position="37"/>
    </location>
</feature>
<sequence>CSRYGRRNSAIHMSSWSSRVDRPTLRHSSRTGATRRH</sequence>
<dbReference type="EMBL" id="CADCWJ010000624">
    <property type="protein sequence ID" value="CAA9575537.1"/>
    <property type="molecule type" value="Genomic_DNA"/>
</dbReference>
<gene>
    <name evidence="2" type="ORF">AVDCRST_MAG87-2837</name>
</gene>
<evidence type="ECO:0000313" key="2">
    <source>
        <dbReference type="EMBL" id="CAA9575537.1"/>
    </source>
</evidence>
<protein>
    <submittedName>
        <fullName evidence="2">Uncharacterized protein</fullName>
    </submittedName>
</protein>
<proteinExistence type="predicted"/>
<accession>A0A6J4VEN9</accession>
<organism evidence="2">
    <name type="scientific">uncultured Thermomicrobiales bacterium</name>
    <dbReference type="NCBI Taxonomy" id="1645740"/>
    <lineage>
        <taxon>Bacteria</taxon>
        <taxon>Pseudomonadati</taxon>
        <taxon>Thermomicrobiota</taxon>
        <taxon>Thermomicrobia</taxon>
        <taxon>Thermomicrobiales</taxon>
        <taxon>environmental samples</taxon>
    </lineage>
</organism>
<evidence type="ECO:0000256" key="1">
    <source>
        <dbReference type="SAM" id="MobiDB-lite"/>
    </source>
</evidence>
<name>A0A6J4VEN9_9BACT</name>
<reference evidence="2" key="1">
    <citation type="submission" date="2020-02" db="EMBL/GenBank/DDBJ databases">
        <authorList>
            <person name="Meier V. D."/>
        </authorList>
    </citation>
    <scope>NUCLEOTIDE SEQUENCE</scope>
    <source>
        <strain evidence="2">AVDCRST_MAG87</strain>
    </source>
</reference>
<feature type="non-terminal residue" evidence="2">
    <location>
        <position position="37"/>
    </location>
</feature>
<feature type="non-terminal residue" evidence="2">
    <location>
        <position position="1"/>
    </location>
</feature>